<keyword evidence="7 9" id="KW-0472">Membrane</keyword>
<evidence type="ECO:0000256" key="5">
    <source>
        <dbReference type="ARBA" id="ARBA00022989"/>
    </source>
</evidence>
<dbReference type="AlphaFoldDB" id="A0A291R852"/>
<evidence type="ECO:0000256" key="1">
    <source>
        <dbReference type="ARBA" id="ARBA00004141"/>
    </source>
</evidence>
<proteinExistence type="inferred from homology"/>
<dbReference type="PANTHER" id="PTHR33650:SF2">
    <property type="entry name" value="CHLOROPLAST ENVELOPE MEMBRANE PROTEIN"/>
    <property type="match status" value="1"/>
</dbReference>
<reference evidence="10" key="1">
    <citation type="submission" date="2017-05" db="EMBL/GenBank/DDBJ databases">
        <authorList>
            <person name="Song R."/>
            <person name="Chenine A.L."/>
            <person name="Ruprecht R.M."/>
        </authorList>
    </citation>
    <scope>NUCLEOTIDE SEQUENCE</scope>
</reference>
<keyword evidence="9" id="KW-0630">Potassium</keyword>
<dbReference type="GO" id="GO:0006813">
    <property type="term" value="P:potassium ion transport"/>
    <property type="evidence" value="ECO:0007669"/>
    <property type="project" value="UniProtKB-UniRule"/>
</dbReference>
<dbReference type="PANTHER" id="PTHR33650">
    <property type="entry name" value="CHLOROPLAST ENVELOPE MEMBRANE PROTEIN-RELATED"/>
    <property type="match status" value="1"/>
</dbReference>
<sequence>MISHYWKLLRWFRSTPHRSLERAYKVSKHSKNLRTTFSFYKQTKLSPLVKSLRIVETITHTDFNKLLFRVLIYWNLLECRLSLFMLNTERRLEFLLGIRHPGLSSTVRQTHQTNANEPLAEDSLGLSPFRSPNTKNLNPSILVFQKRHYKDNDTDEKRKRLARFRKNESERGYAYANRSVCDELNNLKEMNRKLAWIEAILNDSDFRTEEYSIDSPPFQMEREPIEEPSSYDSIDRFGGTTSYESISLVPRSVTRTLSRFKAELTNHSSSSVLNDFALAKNQSLASIRYIGCLLFIPSAISISLKNFFVEPQIRGWWNTHQPQIFINSFQEEKALNWLRKAEALLWLNDATGISADIQLWNFDTNAYNETIQLAVMYNEANIQLLLQLVTDTISIVILVLLLITGRKRLAVPNPWIQELFYSLNDTMKAFSILLLTDLCVGFHSPHGWEIFVGSSFEHFGLTPNKYAISRFVSTFPVISDTVFKYRIFRHLNRTSPSIVATYHTTSE</sequence>
<dbReference type="GO" id="GO:0009706">
    <property type="term" value="C:chloroplast inner membrane"/>
    <property type="evidence" value="ECO:0007669"/>
    <property type="project" value="UniProtKB-SubCell"/>
</dbReference>
<evidence type="ECO:0000256" key="8">
    <source>
        <dbReference type="ARBA" id="ARBA00043980"/>
    </source>
</evidence>
<keyword evidence="4 9" id="KW-0375">Hydrogen ion transport</keyword>
<keyword evidence="5 9" id="KW-1133">Transmembrane helix</keyword>
<evidence type="ECO:0000256" key="6">
    <source>
        <dbReference type="ARBA" id="ARBA00023065"/>
    </source>
</evidence>
<name>A0A291R852_9MONI</name>
<dbReference type="GO" id="GO:0015078">
    <property type="term" value="F:proton transmembrane transporter activity"/>
    <property type="evidence" value="ECO:0007669"/>
    <property type="project" value="UniProtKB-UniRule"/>
</dbReference>
<evidence type="ECO:0000256" key="3">
    <source>
        <dbReference type="ARBA" id="ARBA00022692"/>
    </source>
</evidence>
<evidence type="ECO:0000256" key="7">
    <source>
        <dbReference type="ARBA" id="ARBA00023136"/>
    </source>
</evidence>
<keyword evidence="9" id="KW-0050">Antiport</keyword>
<comment type="subcellular location">
    <subcellularLocation>
        <location evidence="1">Membrane</location>
        <topology evidence="1">Multi-pass membrane protein</topology>
    </subcellularLocation>
    <subcellularLocation>
        <location evidence="9">Plastid</location>
        <location evidence="9">Chloroplast inner membrane</location>
        <topology evidence="9">Multi-pass membrane protein</topology>
    </subcellularLocation>
</comment>
<organism evidence="10">
    <name type="scientific">Salvinia cucullata</name>
    <dbReference type="NCBI Taxonomy" id="32188"/>
    <lineage>
        <taxon>Eukaryota</taxon>
        <taxon>Viridiplantae</taxon>
        <taxon>Streptophyta</taxon>
        <taxon>Embryophyta</taxon>
        <taxon>Tracheophyta</taxon>
        <taxon>Polypodiopsida</taxon>
        <taxon>Polypodiidae</taxon>
        <taxon>Salviniales</taxon>
        <taxon>Salviniaceae</taxon>
        <taxon>Salvinia</taxon>
    </lineage>
</organism>
<keyword evidence="9" id="KW-0633">Potassium transport</keyword>
<protein>
    <recommendedName>
        <fullName evidence="9">Potassium/proton antiporter CemA</fullName>
    </recommendedName>
    <alternativeName>
        <fullName evidence="9">Chloroplast envelope membrane protein A</fullName>
        <shortName evidence="9">CemA</shortName>
    </alternativeName>
</protein>
<keyword evidence="10" id="KW-0150">Chloroplast</keyword>
<keyword evidence="6 9" id="KW-0406">Ion transport</keyword>
<keyword evidence="9" id="KW-1001">Plastid inner membrane</keyword>
<keyword evidence="3 9" id="KW-0812">Transmembrane</keyword>
<gene>
    <name evidence="9" type="primary">cemA</name>
</gene>
<accession>A0A291R852</accession>
<dbReference type="InterPro" id="IPR004282">
    <property type="entry name" value="CemA"/>
</dbReference>
<evidence type="ECO:0000256" key="2">
    <source>
        <dbReference type="ARBA" id="ARBA00022448"/>
    </source>
</evidence>
<dbReference type="Pfam" id="PF03040">
    <property type="entry name" value="CemA"/>
    <property type="match status" value="1"/>
</dbReference>
<dbReference type="EMBL" id="MF177095">
    <property type="protein sequence ID" value="ATL58751.1"/>
    <property type="molecule type" value="Genomic_DNA"/>
</dbReference>
<evidence type="ECO:0000313" key="10">
    <source>
        <dbReference type="EMBL" id="ATL58751.1"/>
    </source>
</evidence>
<keyword evidence="10" id="KW-0934">Plastid</keyword>
<comment type="function">
    <text evidence="9">Contributes to K(+)/H(+) antiport activity by supporting proton efflux to control proton extrusion and homeostasis in chloroplasts in a light-dependent manner to modulate photosynthesis. Prevents excessive induction of non-photochemical quenching (NPQ) under continuous-light conditions. Indirectly promotes efficient inorganic carbon uptake into chloroplasts.</text>
</comment>
<evidence type="ECO:0000256" key="4">
    <source>
        <dbReference type="ARBA" id="ARBA00022781"/>
    </source>
</evidence>
<comment type="similarity">
    <text evidence="8 9">Belongs to the CemA family.</text>
</comment>
<comment type="catalytic activity">
    <reaction evidence="9">
        <text>K(+)(in) + H(+)(out) = K(+)(out) + H(+)(in)</text>
        <dbReference type="Rhea" id="RHEA:29467"/>
        <dbReference type="ChEBI" id="CHEBI:15378"/>
        <dbReference type="ChEBI" id="CHEBI:29103"/>
    </reaction>
</comment>
<evidence type="ECO:0000256" key="9">
    <source>
        <dbReference type="HAMAP-Rule" id="MF_01308"/>
    </source>
</evidence>
<dbReference type="HAMAP" id="MF_01308">
    <property type="entry name" value="CemA_PxcA"/>
    <property type="match status" value="1"/>
</dbReference>
<geneLocation type="chloroplast" evidence="10"/>
<keyword evidence="2 9" id="KW-0813">Transport</keyword>
<dbReference type="GO" id="GO:0015297">
    <property type="term" value="F:antiporter activity"/>
    <property type="evidence" value="ECO:0007669"/>
    <property type="project" value="UniProtKB-KW"/>
</dbReference>